<dbReference type="RefSeq" id="WP_060764331.1">
    <property type="nucleotide sequence ID" value="NZ_LCYA01000071.1"/>
</dbReference>
<reference evidence="1 3" key="1">
    <citation type="submission" date="2015-05" db="EMBL/GenBank/DDBJ databases">
        <title>A genomic and transcriptomic approach to investigate the blue pigment phenotype in Pseudomonas fluorescens.</title>
        <authorList>
            <person name="Andreani N.A."/>
            <person name="Cardazzo B."/>
        </authorList>
    </citation>
    <scope>NUCLEOTIDE SEQUENCE [LARGE SCALE GENOMIC DNA]</scope>
    <source>
        <strain evidence="1 3">Ps_22</strain>
    </source>
</reference>
<gene>
    <name evidence="2" type="ORF">C7A10_04375</name>
    <name evidence="1" type="ORF">PFLmoz3_02736</name>
</gene>
<name>A0A109LH43_PSEFL</name>
<protein>
    <submittedName>
        <fullName evidence="2">General secretion pathway protein GspK</fullName>
    </submittedName>
</protein>
<sequence length="233" mass="25728">MKRQRGAALLLVLWVLALLSVLLGGLAGWVQLQSRQALWLRQHTQTLLAAQAGIAQVMAQGQWVADGRSIALTFDDARLQVSVRSERGKLYLVNAAPQDLTRLALACGATPVQAQQLAKALETRRHQGLAPFRVLEEVRQLPGMTPALYSQLLPHITLWSDLDRPAPAFASPLMRKALNLPRQDAEGVDPGQVVEIDSRAERPGGYQARLRLTLLLSPAEDSAQPYRVVRWQE</sequence>
<reference evidence="2 4" key="2">
    <citation type="submission" date="2018-03" db="EMBL/GenBank/DDBJ databases">
        <title>Blue discolouration in mozzarella cheese caused by Pseudomonas fluorescens.</title>
        <authorList>
            <person name="Chiesa F."/>
            <person name="Dalmasso A."/>
            <person name="Lomonaco S."/>
        </authorList>
    </citation>
    <scope>NUCLEOTIDE SEQUENCE [LARGE SCALE GENOMIC DNA]</scope>
    <source>
        <strain evidence="2 4">11293</strain>
    </source>
</reference>
<organism evidence="1 3">
    <name type="scientific">Pseudomonas fluorescens</name>
    <dbReference type="NCBI Taxonomy" id="294"/>
    <lineage>
        <taxon>Bacteria</taxon>
        <taxon>Pseudomonadati</taxon>
        <taxon>Pseudomonadota</taxon>
        <taxon>Gammaproteobacteria</taxon>
        <taxon>Pseudomonadales</taxon>
        <taxon>Pseudomonadaceae</taxon>
        <taxon>Pseudomonas</taxon>
    </lineage>
</organism>
<proteinExistence type="predicted"/>
<dbReference type="PATRIC" id="fig|294.194.peg.3027"/>
<comment type="caution">
    <text evidence="1">The sequence shown here is derived from an EMBL/GenBank/DDBJ whole genome shotgun (WGS) entry which is preliminary data.</text>
</comment>
<dbReference type="AlphaFoldDB" id="A0A109LH43"/>
<dbReference type="InterPro" id="IPR038072">
    <property type="entry name" value="GspK_central_sf"/>
</dbReference>
<evidence type="ECO:0000313" key="1">
    <source>
        <dbReference type="EMBL" id="KWV87620.1"/>
    </source>
</evidence>
<accession>A0A109LH43</accession>
<dbReference type="EMBL" id="LCYA01000071">
    <property type="protein sequence ID" value="KWV87620.1"/>
    <property type="molecule type" value="Genomic_DNA"/>
</dbReference>
<dbReference type="SUPFAM" id="SSF158544">
    <property type="entry name" value="GspK insert domain-like"/>
    <property type="match status" value="1"/>
</dbReference>
<dbReference type="Proteomes" id="UP000239731">
    <property type="component" value="Unassembled WGS sequence"/>
</dbReference>
<evidence type="ECO:0000313" key="4">
    <source>
        <dbReference type="Proteomes" id="UP000239731"/>
    </source>
</evidence>
<evidence type="ECO:0000313" key="2">
    <source>
        <dbReference type="EMBL" id="PRW94869.1"/>
    </source>
</evidence>
<dbReference type="Proteomes" id="UP000061348">
    <property type="component" value="Unassembled WGS sequence"/>
</dbReference>
<evidence type="ECO:0000313" key="3">
    <source>
        <dbReference type="Proteomes" id="UP000061348"/>
    </source>
</evidence>
<dbReference type="EMBL" id="PVUH01000002">
    <property type="protein sequence ID" value="PRW94869.1"/>
    <property type="molecule type" value="Genomic_DNA"/>
</dbReference>